<comment type="similarity">
    <text evidence="2 6">Belongs to the zinc-containing alcohol dehydrogenase family.</text>
</comment>
<evidence type="ECO:0000256" key="3">
    <source>
        <dbReference type="ARBA" id="ARBA00022723"/>
    </source>
</evidence>
<dbReference type="PANTHER" id="PTHR43350:SF19">
    <property type="entry name" value="D-GULOSIDE 3-DEHYDROGENASE"/>
    <property type="match status" value="1"/>
</dbReference>
<dbReference type="EMBL" id="AP017928">
    <property type="protein sequence ID" value="BBA36736.1"/>
    <property type="molecule type" value="Genomic_DNA"/>
</dbReference>
<accession>A0A250KYZ5</accession>
<keyword evidence="5" id="KW-0560">Oxidoreductase</keyword>
<dbReference type="PANTHER" id="PTHR43350">
    <property type="entry name" value="NAD-DEPENDENT ALCOHOL DEHYDROGENASE"/>
    <property type="match status" value="1"/>
</dbReference>
<dbReference type="Gene3D" id="3.40.50.720">
    <property type="entry name" value="NAD(P)-binding Rossmann-like Domain"/>
    <property type="match status" value="1"/>
</dbReference>
<dbReference type="PROSITE" id="PS00059">
    <property type="entry name" value="ADH_ZINC"/>
    <property type="match status" value="1"/>
</dbReference>
<evidence type="ECO:0000259" key="9">
    <source>
        <dbReference type="Pfam" id="PF08240"/>
    </source>
</evidence>
<dbReference type="InterPro" id="IPR013149">
    <property type="entry name" value="ADH-like_C"/>
</dbReference>
<keyword evidence="7" id="KW-0472">Membrane</keyword>
<gene>
    <name evidence="10" type="ORF">sS8_4813</name>
</gene>
<dbReference type="SUPFAM" id="SSF50129">
    <property type="entry name" value="GroES-like"/>
    <property type="match status" value="1"/>
</dbReference>
<dbReference type="InterPro" id="IPR002328">
    <property type="entry name" value="ADH_Zn_CS"/>
</dbReference>
<evidence type="ECO:0000256" key="6">
    <source>
        <dbReference type="RuleBase" id="RU361277"/>
    </source>
</evidence>
<dbReference type="InterPro" id="IPR011032">
    <property type="entry name" value="GroES-like_sf"/>
</dbReference>
<dbReference type="Proteomes" id="UP000266313">
    <property type="component" value="Chromosome"/>
</dbReference>
<evidence type="ECO:0000256" key="5">
    <source>
        <dbReference type="ARBA" id="ARBA00023002"/>
    </source>
</evidence>
<dbReference type="InterPro" id="IPR013154">
    <property type="entry name" value="ADH-like_N"/>
</dbReference>
<organism evidence="10 11">
    <name type="scientific">Methylocaldum marinum</name>
    <dbReference type="NCBI Taxonomy" id="1432792"/>
    <lineage>
        <taxon>Bacteria</taxon>
        <taxon>Pseudomonadati</taxon>
        <taxon>Pseudomonadota</taxon>
        <taxon>Gammaproteobacteria</taxon>
        <taxon>Methylococcales</taxon>
        <taxon>Methylococcaceae</taxon>
        <taxon>Methylocaldum</taxon>
    </lineage>
</organism>
<evidence type="ECO:0000256" key="1">
    <source>
        <dbReference type="ARBA" id="ARBA00001947"/>
    </source>
</evidence>
<evidence type="ECO:0000313" key="10">
    <source>
        <dbReference type="EMBL" id="BBA36736.1"/>
    </source>
</evidence>
<dbReference type="GO" id="GO:0016491">
    <property type="term" value="F:oxidoreductase activity"/>
    <property type="evidence" value="ECO:0007669"/>
    <property type="project" value="UniProtKB-KW"/>
</dbReference>
<feature type="domain" description="Alcohol dehydrogenase-like C-terminal" evidence="8">
    <location>
        <begin position="127"/>
        <end position="240"/>
    </location>
</feature>
<keyword evidence="7" id="KW-1133">Transmembrane helix</keyword>
<dbReference type="Gene3D" id="3.90.180.10">
    <property type="entry name" value="Medium-chain alcohol dehydrogenases, catalytic domain"/>
    <property type="match status" value="2"/>
</dbReference>
<evidence type="ECO:0000256" key="4">
    <source>
        <dbReference type="ARBA" id="ARBA00022833"/>
    </source>
</evidence>
<name>A0A250KYZ5_9GAMM</name>
<dbReference type="Pfam" id="PF08240">
    <property type="entry name" value="ADH_N"/>
    <property type="match status" value="1"/>
</dbReference>
<evidence type="ECO:0000313" key="11">
    <source>
        <dbReference type="Proteomes" id="UP000266313"/>
    </source>
</evidence>
<dbReference type="GO" id="GO:0008270">
    <property type="term" value="F:zinc ion binding"/>
    <property type="evidence" value="ECO:0007669"/>
    <property type="project" value="InterPro"/>
</dbReference>
<proteinExistence type="inferred from homology"/>
<dbReference type="CDD" id="cd08269">
    <property type="entry name" value="Zn_ADH9"/>
    <property type="match status" value="1"/>
</dbReference>
<evidence type="ECO:0000259" key="8">
    <source>
        <dbReference type="Pfam" id="PF00107"/>
    </source>
</evidence>
<keyword evidence="11" id="KW-1185">Reference proteome</keyword>
<keyword evidence="4 6" id="KW-0862">Zinc</keyword>
<evidence type="ECO:0000256" key="7">
    <source>
        <dbReference type="SAM" id="Phobius"/>
    </source>
</evidence>
<keyword evidence="7" id="KW-0812">Transmembrane</keyword>
<dbReference type="KEGG" id="mmai:sS8_4813"/>
<feature type="domain" description="Alcohol dehydrogenase-like N-terminal" evidence="9">
    <location>
        <begin position="5"/>
        <end position="69"/>
    </location>
</feature>
<comment type="cofactor">
    <cofactor evidence="1 6">
        <name>Zn(2+)</name>
        <dbReference type="ChEBI" id="CHEBI:29105"/>
    </cofactor>
</comment>
<evidence type="ECO:0000256" key="2">
    <source>
        <dbReference type="ARBA" id="ARBA00008072"/>
    </source>
</evidence>
<dbReference type="AlphaFoldDB" id="A0A250KYZ5"/>
<keyword evidence="3 6" id="KW-0479">Metal-binding</keyword>
<protein>
    <submittedName>
        <fullName evidence="10">L-threonine 3-dehydrogenase</fullName>
    </submittedName>
</protein>
<feature type="transmembrane region" description="Helical" evidence="7">
    <location>
        <begin position="119"/>
        <end position="140"/>
    </location>
</feature>
<reference evidence="10 11" key="1">
    <citation type="submission" date="2016-12" db="EMBL/GenBank/DDBJ databases">
        <title>Genome sequencing of Methylocaldum marinum.</title>
        <authorList>
            <person name="Takeuchi M."/>
            <person name="Kamagata Y."/>
            <person name="Hiraoka S."/>
            <person name="Oshima K."/>
            <person name="Hattori M."/>
            <person name="Iwasaki W."/>
        </authorList>
    </citation>
    <scope>NUCLEOTIDE SEQUENCE [LARGE SCALE GENOMIC DNA]</scope>
    <source>
        <strain evidence="10 11">S8</strain>
    </source>
</reference>
<sequence>MPAPGPGQVRVKLEGCGVCGSNLPVWEGRPWFDYPLPAGAPGHEGWGRVEAVGGGVEHPSVGTRVAVLSHHAYAEYDLVDACAAIPLPAILDGQPFPGEPLACAMNVFQRSGIKPGTTVAVVGIGFLGALLVSLAVKAGARVIALSRRRYALDVARRLGAMETPSSDDVRGAVKRVKALTNDVGCDCVLEVAGEQSTLDLATELTRIRGRLVIAGYHQDGPRTVNMQLWNWRGLDVINAHERDPQQYVDGLRAAIAAAATGRIDPAPLYTHRFALEELPRAFELMRSRPKGFLKALVLP</sequence>
<dbReference type="SUPFAM" id="SSF51735">
    <property type="entry name" value="NAD(P)-binding Rossmann-fold domains"/>
    <property type="match status" value="1"/>
</dbReference>
<dbReference type="InterPro" id="IPR036291">
    <property type="entry name" value="NAD(P)-bd_dom_sf"/>
</dbReference>
<dbReference type="Pfam" id="PF00107">
    <property type="entry name" value="ADH_zinc_N"/>
    <property type="match status" value="1"/>
</dbReference>